<keyword evidence="3" id="KW-0442">Lipid degradation</keyword>
<keyword evidence="5" id="KW-0732">Signal</keyword>
<proteinExistence type="inferred from homology"/>
<keyword evidence="7" id="KW-1185">Reference proteome</keyword>
<dbReference type="InterPro" id="IPR001087">
    <property type="entry name" value="GDSL"/>
</dbReference>
<evidence type="ECO:0000256" key="4">
    <source>
        <dbReference type="ARBA" id="ARBA00023098"/>
    </source>
</evidence>
<comment type="similarity">
    <text evidence="1">Belongs to the 'GDSL' lipolytic enzyme family.</text>
</comment>
<dbReference type="GO" id="GO:0016788">
    <property type="term" value="F:hydrolase activity, acting on ester bonds"/>
    <property type="evidence" value="ECO:0007669"/>
    <property type="project" value="InterPro"/>
</dbReference>
<sequence>MAKRYASCFLCVFASIAVTSLFLRAEAAAALAAPPAVYIFGDSTLDVGTNDFIPGCLARADFYFNGIDFPHSRPTGRFSNGLNTADQIESAAISIPCQRSINFPGENSAGCQLCLWRIQYLNYTGQVKRAISLEDQIKQFSAISSNITNMTGSEEATDMILSKAFFLISIGSNDILEYLLNPTPPMSVLEFNATLISTYAFNRSPIGCTPFARAVFTGINSCFEPAQELALEFSLSMMIVLDNFSSQVQDMKYSMANTFLMTSFFMGDMLAFGFKNIAAACCGNGTYDCNQMASFCLNPDEYLFWDRFHPTQRASELAALTLFGASEPLVAPMNFSRLLGVNI</sequence>
<feature type="signal peptide" evidence="5">
    <location>
        <begin position="1"/>
        <end position="32"/>
    </location>
</feature>
<dbReference type="EMBL" id="VEPZ02000935">
    <property type="protein sequence ID" value="KAE8709474.1"/>
    <property type="molecule type" value="Genomic_DNA"/>
</dbReference>
<comment type="caution">
    <text evidence="6">The sequence shown here is derived from an EMBL/GenBank/DDBJ whole genome shotgun (WGS) entry which is preliminary data.</text>
</comment>
<dbReference type="GO" id="GO:0016042">
    <property type="term" value="P:lipid catabolic process"/>
    <property type="evidence" value="ECO:0007669"/>
    <property type="project" value="UniProtKB-KW"/>
</dbReference>
<dbReference type="PANTHER" id="PTHR45648">
    <property type="entry name" value="GDSL LIPASE/ACYLHYDROLASE FAMILY PROTEIN (AFU_ORTHOLOGUE AFUA_4G14700)"/>
    <property type="match status" value="1"/>
</dbReference>
<keyword evidence="2" id="KW-0378">Hydrolase</keyword>
<evidence type="ECO:0000256" key="3">
    <source>
        <dbReference type="ARBA" id="ARBA00022963"/>
    </source>
</evidence>
<evidence type="ECO:0000256" key="5">
    <source>
        <dbReference type="SAM" id="SignalP"/>
    </source>
</evidence>
<feature type="chain" id="PRO_5025405532" evidence="5">
    <location>
        <begin position="33"/>
        <end position="343"/>
    </location>
</feature>
<reference evidence="6" key="1">
    <citation type="submission" date="2019-09" db="EMBL/GenBank/DDBJ databases">
        <title>Draft genome information of white flower Hibiscus syriacus.</title>
        <authorList>
            <person name="Kim Y.-M."/>
        </authorList>
    </citation>
    <scope>NUCLEOTIDE SEQUENCE [LARGE SCALE GENOMIC DNA]</scope>
    <source>
        <strain evidence="6">YM2019G1</strain>
    </source>
</reference>
<dbReference type="InterPro" id="IPR051058">
    <property type="entry name" value="GDSL_Est/Lipase"/>
</dbReference>
<name>A0A6A3AXG1_HIBSY</name>
<organism evidence="6 7">
    <name type="scientific">Hibiscus syriacus</name>
    <name type="common">Rose of Sharon</name>
    <dbReference type="NCBI Taxonomy" id="106335"/>
    <lineage>
        <taxon>Eukaryota</taxon>
        <taxon>Viridiplantae</taxon>
        <taxon>Streptophyta</taxon>
        <taxon>Embryophyta</taxon>
        <taxon>Tracheophyta</taxon>
        <taxon>Spermatophyta</taxon>
        <taxon>Magnoliopsida</taxon>
        <taxon>eudicotyledons</taxon>
        <taxon>Gunneridae</taxon>
        <taxon>Pentapetalae</taxon>
        <taxon>rosids</taxon>
        <taxon>malvids</taxon>
        <taxon>Malvales</taxon>
        <taxon>Malvaceae</taxon>
        <taxon>Malvoideae</taxon>
        <taxon>Hibiscus</taxon>
    </lineage>
</organism>
<dbReference type="PANTHER" id="PTHR45648:SF180">
    <property type="entry name" value="OS04G0561800 PROTEIN"/>
    <property type="match status" value="1"/>
</dbReference>
<evidence type="ECO:0000313" key="7">
    <source>
        <dbReference type="Proteomes" id="UP000436088"/>
    </source>
</evidence>
<dbReference type="Pfam" id="PF00657">
    <property type="entry name" value="Lipase_GDSL"/>
    <property type="match status" value="1"/>
</dbReference>
<dbReference type="AlphaFoldDB" id="A0A6A3AXG1"/>
<evidence type="ECO:0000256" key="2">
    <source>
        <dbReference type="ARBA" id="ARBA00022801"/>
    </source>
</evidence>
<dbReference type="Proteomes" id="UP000436088">
    <property type="component" value="Unassembled WGS sequence"/>
</dbReference>
<protein>
    <submittedName>
        <fullName evidence="6">UPF0548 protein</fullName>
    </submittedName>
</protein>
<evidence type="ECO:0000256" key="1">
    <source>
        <dbReference type="ARBA" id="ARBA00008668"/>
    </source>
</evidence>
<dbReference type="Gene3D" id="3.40.50.1110">
    <property type="entry name" value="SGNH hydrolase"/>
    <property type="match status" value="1"/>
</dbReference>
<evidence type="ECO:0000313" key="6">
    <source>
        <dbReference type="EMBL" id="KAE8709474.1"/>
    </source>
</evidence>
<dbReference type="InterPro" id="IPR036514">
    <property type="entry name" value="SGNH_hydro_sf"/>
</dbReference>
<gene>
    <name evidence="6" type="ORF">F3Y22_tig00110330pilonHSYRG00002</name>
</gene>
<keyword evidence="4" id="KW-0443">Lipid metabolism</keyword>
<accession>A0A6A3AXG1</accession>